<reference evidence="2" key="1">
    <citation type="journal article" date="2022" name="Nat. Commun.">
        <title>Chromosome evolution and the genetic basis of agronomically important traits in greater yam.</title>
        <authorList>
            <person name="Bredeson J.V."/>
            <person name="Lyons J.B."/>
            <person name="Oniyinde I.O."/>
            <person name="Okereke N.R."/>
            <person name="Kolade O."/>
            <person name="Nnabue I."/>
            <person name="Nwadili C.O."/>
            <person name="Hribova E."/>
            <person name="Parker M."/>
            <person name="Nwogha J."/>
            <person name="Shu S."/>
            <person name="Carlson J."/>
            <person name="Kariba R."/>
            <person name="Muthemba S."/>
            <person name="Knop K."/>
            <person name="Barton G.J."/>
            <person name="Sherwood A.V."/>
            <person name="Lopez-Montes A."/>
            <person name="Asiedu R."/>
            <person name="Jamnadass R."/>
            <person name="Muchugi A."/>
            <person name="Goodstein D."/>
            <person name="Egesi C.N."/>
            <person name="Featherston J."/>
            <person name="Asfaw A."/>
            <person name="Simpson G.G."/>
            <person name="Dolezel J."/>
            <person name="Hendre P.S."/>
            <person name="Van Deynze A."/>
            <person name="Kumar P.L."/>
            <person name="Obidiegwu J.E."/>
            <person name="Bhattacharjee R."/>
            <person name="Rokhsar D.S."/>
        </authorList>
    </citation>
    <scope>NUCLEOTIDE SEQUENCE [LARGE SCALE GENOMIC DNA]</scope>
    <source>
        <strain evidence="2">cv. TDa95/00328</strain>
    </source>
</reference>
<keyword evidence="2" id="KW-1185">Reference proteome</keyword>
<gene>
    <name evidence="1" type="ORF">IHE45_20G060300</name>
</gene>
<comment type="caution">
    <text evidence="1">The sequence shown here is derived from an EMBL/GenBank/DDBJ whole genome shotgun (WGS) entry which is preliminary data.</text>
</comment>
<protein>
    <submittedName>
        <fullName evidence="1">Uncharacterized protein</fullName>
    </submittedName>
</protein>
<proteinExistence type="predicted"/>
<sequence length="86" mass="9443">MSRRLPLSLCKPSAGNSNPQSSPSPMSSLAVKSLSSKAGFQYNNHSPTCETKTWLTKNQSDHWEITGVVALSKCHSRLKHAVLFDE</sequence>
<evidence type="ECO:0000313" key="1">
    <source>
        <dbReference type="EMBL" id="KAH7651482.1"/>
    </source>
</evidence>
<accession>A0ACB7TUL7</accession>
<organism evidence="1 2">
    <name type="scientific">Dioscorea alata</name>
    <name type="common">Purple yam</name>
    <dbReference type="NCBI Taxonomy" id="55571"/>
    <lineage>
        <taxon>Eukaryota</taxon>
        <taxon>Viridiplantae</taxon>
        <taxon>Streptophyta</taxon>
        <taxon>Embryophyta</taxon>
        <taxon>Tracheophyta</taxon>
        <taxon>Spermatophyta</taxon>
        <taxon>Magnoliopsida</taxon>
        <taxon>Liliopsida</taxon>
        <taxon>Dioscoreales</taxon>
        <taxon>Dioscoreaceae</taxon>
        <taxon>Dioscorea</taxon>
    </lineage>
</organism>
<dbReference type="Proteomes" id="UP000827976">
    <property type="component" value="Chromosome 20"/>
</dbReference>
<evidence type="ECO:0000313" key="2">
    <source>
        <dbReference type="Proteomes" id="UP000827976"/>
    </source>
</evidence>
<dbReference type="EMBL" id="CM037030">
    <property type="protein sequence ID" value="KAH7651482.1"/>
    <property type="molecule type" value="Genomic_DNA"/>
</dbReference>
<name>A0ACB7TUL7_DIOAL</name>